<dbReference type="Proteomes" id="UP000734854">
    <property type="component" value="Unassembled WGS sequence"/>
</dbReference>
<evidence type="ECO:0000256" key="1">
    <source>
        <dbReference type="ARBA" id="ARBA00009178"/>
    </source>
</evidence>
<proteinExistence type="inferred from homology"/>
<keyword evidence="2" id="KW-0372">Hormone</keyword>
<keyword evidence="6" id="KW-1185">Reference proteome</keyword>
<comment type="caution">
    <text evidence="5">The sequence shown here is derived from an EMBL/GenBank/DDBJ whole genome shotgun (WGS) entry which is preliminary data.</text>
</comment>
<keyword evidence="3" id="KW-0732">Signal</keyword>
<comment type="similarity">
    <text evidence="1">Belongs to the plant rapid alkalinization factor (RALF) family.</text>
</comment>
<evidence type="ECO:0000313" key="5">
    <source>
        <dbReference type="EMBL" id="KAG6531179.1"/>
    </source>
</evidence>
<dbReference type="Pfam" id="PF05498">
    <property type="entry name" value="RALF"/>
    <property type="match status" value="1"/>
</dbReference>
<evidence type="ECO:0000256" key="2">
    <source>
        <dbReference type="ARBA" id="ARBA00022702"/>
    </source>
</evidence>
<gene>
    <name evidence="5" type="ORF">ZIOFF_004953</name>
</gene>
<evidence type="ECO:0000313" key="6">
    <source>
        <dbReference type="Proteomes" id="UP000734854"/>
    </source>
</evidence>
<protein>
    <submittedName>
        <fullName evidence="5">Uncharacterized protein</fullName>
    </submittedName>
</protein>
<dbReference type="GO" id="GO:0009506">
    <property type="term" value="C:plasmodesma"/>
    <property type="evidence" value="ECO:0007669"/>
    <property type="project" value="TreeGrafter"/>
</dbReference>
<reference evidence="5 6" key="1">
    <citation type="submission" date="2020-08" db="EMBL/GenBank/DDBJ databases">
        <title>Plant Genome Project.</title>
        <authorList>
            <person name="Zhang R.-G."/>
        </authorList>
    </citation>
    <scope>NUCLEOTIDE SEQUENCE [LARGE SCALE GENOMIC DNA]</scope>
    <source>
        <tissue evidence="5">Rhizome</tissue>
    </source>
</reference>
<evidence type="ECO:0000256" key="4">
    <source>
        <dbReference type="ARBA" id="ARBA00023157"/>
    </source>
</evidence>
<dbReference type="PANTHER" id="PTHR33136:SF36">
    <property type="entry name" value="PROTEIN RALF-LIKE 31"/>
    <property type="match status" value="1"/>
</dbReference>
<organism evidence="5 6">
    <name type="scientific">Zingiber officinale</name>
    <name type="common">Ginger</name>
    <name type="synonym">Amomum zingiber</name>
    <dbReference type="NCBI Taxonomy" id="94328"/>
    <lineage>
        <taxon>Eukaryota</taxon>
        <taxon>Viridiplantae</taxon>
        <taxon>Streptophyta</taxon>
        <taxon>Embryophyta</taxon>
        <taxon>Tracheophyta</taxon>
        <taxon>Spermatophyta</taxon>
        <taxon>Magnoliopsida</taxon>
        <taxon>Liliopsida</taxon>
        <taxon>Zingiberales</taxon>
        <taxon>Zingiberaceae</taxon>
        <taxon>Zingiber</taxon>
    </lineage>
</organism>
<dbReference type="EMBL" id="JACMSC010000002">
    <property type="protein sequence ID" value="KAG6531179.1"/>
    <property type="molecule type" value="Genomic_DNA"/>
</dbReference>
<name>A0A8J5LRD0_ZINOF</name>
<evidence type="ECO:0000256" key="3">
    <source>
        <dbReference type="ARBA" id="ARBA00022729"/>
    </source>
</evidence>
<keyword evidence="4" id="KW-1015">Disulfide bond</keyword>
<dbReference type="InterPro" id="IPR008801">
    <property type="entry name" value="RALF"/>
</dbReference>
<dbReference type="GO" id="GO:0019722">
    <property type="term" value="P:calcium-mediated signaling"/>
    <property type="evidence" value="ECO:0007669"/>
    <property type="project" value="TreeGrafter"/>
</dbReference>
<accession>A0A8J5LRD0</accession>
<dbReference type="GO" id="GO:0005179">
    <property type="term" value="F:hormone activity"/>
    <property type="evidence" value="ECO:0007669"/>
    <property type="project" value="UniProtKB-KW"/>
</dbReference>
<sequence>MLISDAVHYEMSSWKPKNFCLPNSPLRFLLPELSSLGLGWLTHRKTKQHTTTHCIKALYYSQMKHTDLIQQRMANKTRLLLTSLLLLFLFLLGKKSTASELSSEESRRLLWAVTGKKYISYEALRRDVVPCTKPGVPYYNCHTLPSAANHYRRGCQIISGCRSDSP</sequence>
<dbReference type="PANTHER" id="PTHR33136">
    <property type="entry name" value="RAPID ALKALINIZATION FACTOR-LIKE"/>
    <property type="match status" value="1"/>
</dbReference>
<dbReference type="AlphaFoldDB" id="A0A8J5LRD0"/>